<gene>
    <name evidence="1" type="ORF">EZS27_035025</name>
</gene>
<proteinExistence type="predicted"/>
<sequence>KRVCFESNKTSKLQDKSLRIIKRKYSKELGLLIDEKEKDDPESNCP</sequence>
<organism evidence="1">
    <name type="scientific">termite gut metagenome</name>
    <dbReference type="NCBI Taxonomy" id="433724"/>
    <lineage>
        <taxon>unclassified sequences</taxon>
        <taxon>metagenomes</taxon>
        <taxon>organismal metagenomes</taxon>
    </lineage>
</organism>
<protein>
    <submittedName>
        <fullName evidence="1">CRISPR-associated endonuclease/helicase Cas3</fullName>
        <ecNumber evidence="1">3.1.-.-</ecNumber>
    </submittedName>
</protein>
<dbReference type="EC" id="3.1.-.-" evidence="1"/>
<keyword evidence="1" id="KW-0540">Nuclease</keyword>
<reference evidence="1" key="1">
    <citation type="submission" date="2019-03" db="EMBL/GenBank/DDBJ databases">
        <title>Single cell metagenomics reveals metabolic interactions within the superorganism composed of flagellate Streblomastix strix and complex community of Bacteroidetes bacteria on its surface.</title>
        <authorList>
            <person name="Treitli S.C."/>
            <person name="Kolisko M."/>
            <person name="Husnik F."/>
            <person name="Keeling P."/>
            <person name="Hampl V."/>
        </authorList>
    </citation>
    <scope>NUCLEOTIDE SEQUENCE</scope>
    <source>
        <strain evidence="1">STM</strain>
    </source>
</reference>
<accession>A0A5J4Q034</accession>
<keyword evidence="1" id="KW-0255">Endonuclease</keyword>
<keyword evidence="1" id="KW-0547">Nucleotide-binding</keyword>
<feature type="non-terminal residue" evidence="1">
    <location>
        <position position="1"/>
    </location>
</feature>
<comment type="caution">
    <text evidence="1">The sequence shown here is derived from an EMBL/GenBank/DDBJ whole genome shotgun (WGS) entry which is preliminary data.</text>
</comment>
<evidence type="ECO:0000313" key="1">
    <source>
        <dbReference type="EMBL" id="KAA6314348.1"/>
    </source>
</evidence>
<dbReference type="GO" id="GO:0016787">
    <property type="term" value="F:hydrolase activity"/>
    <property type="evidence" value="ECO:0007669"/>
    <property type="project" value="UniProtKB-KW"/>
</dbReference>
<dbReference type="GO" id="GO:0004519">
    <property type="term" value="F:endonuclease activity"/>
    <property type="evidence" value="ECO:0007669"/>
    <property type="project" value="UniProtKB-KW"/>
</dbReference>
<keyword evidence="1" id="KW-0347">Helicase</keyword>
<keyword evidence="1" id="KW-0378">Hydrolase</keyword>
<keyword evidence="1" id="KW-0067">ATP-binding</keyword>
<dbReference type="GO" id="GO:0004386">
    <property type="term" value="F:helicase activity"/>
    <property type="evidence" value="ECO:0007669"/>
    <property type="project" value="UniProtKB-KW"/>
</dbReference>
<dbReference type="EMBL" id="SNRY01005687">
    <property type="protein sequence ID" value="KAA6314348.1"/>
    <property type="molecule type" value="Genomic_DNA"/>
</dbReference>
<dbReference type="AlphaFoldDB" id="A0A5J4Q034"/>
<name>A0A5J4Q034_9ZZZZ</name>